<keyword evidence="1" id="KW-1133">Transmembrane helix</keyword>
<evidence type="ECO:0000259" key="3">
    <source>
        <dbReference type="Pfam" id="PF13456"/>
    </source>
</evidence>
<feature type="domain" description="Reverse transcriptase" evidence="2">
    <location>
        <begin position="2"/>
        <end position="108"/>
    </location>
</feature>
<dbReference type="Pfam" id="PF00078">
    <property type="entry name" value="RVT_1"/>
    <property type="match status" value="1"/>
</dbReference>
<keyword evidence="1" id="KW-0472">Membrane</keyword>
<proteinExistence type="predicted"/>
<dbReference type="InterPro" id="IPR002156">
    <property type="entry name" value="RNaseH_domain"/>
</dbReference>
<dbReference type="AlphaFoldDB" id="A0AAW2PKQ9"/>
<dbReference type="PANTHER" id="PTHR47723:SF19">
    <property type="entry name" value="POLYNUCLEOTIDYL TRANSFERASE, RIBONUCLEASE H-LIKE SUPERFAMILY PROTEIN"/>
    <property type="match status" value="1"/>
</dbReference>
<dbReference type="GO" id="GO:0004523">
    <property type="term" value="F:RNA-DNA hybrid ribonuclease activity"/>
    <property type="evidence" value="ECO:0007669"/>
    <property type="project" value="InterPro"/>
</dbReference>
<name>A0AAW2PKQ9_SESRA</name>
<reference evidence="4" key="2">
    <citation type="journal article" date="2024" name="Plant">
        <title>Genomic evolution and insights into agronomic trait innovations of Sesamum species.</title>
        <authorList>
            <person name="Miao H."/>
            <person name="Wang L."/>
            <person name="Qu L."/>
            <person name="Liu H."/>
            <person name="Sun Y."/>
            <person name="Le M."/>
            <person name="Wang Q."/>
            <person name="Wei S."/>
            <person name="Zheng Y."/>
            <person name="Lin W."/>
            <person name="Duan Y."/>
            <person name="Cao H."/>
            <person name="Xiong S."/>
            <person name="Wang X."/>
            <person name="Wei L."/>
            <person name="Li C."/>
            <person name="Ma Q."/>
            <person name="Ju M."/>
            <person name="Zhao R."/>
            <person name="Li G."/>
            <person name="Mu C."/>
            <person name="Tian Q."/>
            <person name="Mei H."/>
            <person name="Zhang T."/>
            <person name="Gao T."/>
            <person name="Zhang H."/>
        </authorList>
    </citation>
    <scope>NUCLEOTIDE SEQUENCE</scope>
    <source>
        <strain evidence="4">G02</strain>
    </source>
</reference>
<dbReference type="InterPro" id="IPR053151">
    <property type="entry name" value="RNase_H-like"/>
</dbReference>
<evidence type="ECO:0008006" key="5">
    <source>
        <dbReference type="Google" id="ProtNLM"/>
    </source>
</evidence>
<comment type="caution">
    <text evidence="4">The sequence shown here is derived from an EMBL/GenBank/DDBJ whole genome shotgun (WGS) entry which is preliminary data.</text>
</comment>
<accession>A0AAW2PKQ9</accession>
<dbReference type="InterPro" id="IPR044730">
    <property type="entry name" value="RNase_H-like_dom_plant"/>
</dbReference>
<dbReference type="Gene3D" id="3.30.420.10">
    <property type="entry name" value="Ribonuclease H-like superfamily/Ribonuclease H"/>
    <property type="match status" value="1"/>
</dbReference>
<gene>
    <name evidence="4" type="ORF">Sradi_4015200</name>
</gene>
<evidence type="ECO:0000259" key="2">
    <source>
        <dbReference type="Pfam" id="PF00078"/>
    </source>
</evidence>
<sequence>MTKAYDRTYWKFLYSVLLAMGFPPRFIYLIRNALENCWFTVLINGETAGFFKSTKGLRQGDPLSPAVFILAAEALSRVLDYVFKSNPSMSYHTNYRISVTHLSYADDAGSMLISHIEVDSSSSRVFLLLCLFICYKFVILLGIIQKLEQLFARYFWGTTEAQKKIHWTKWINVCYPTDEGGLGVRNHRDVVKVFSHKLWWRLRLNNSLWALYTMHKYCKRNSPSTAKVSKNDSAFGEGSVKNDAKLRKKVFTAHVIIAKIMNHIQTLSRGKCGELNTSKVKLNLDGASRGNPGVSGARGIIRDRFGQVILAYYKPLDFSTNMMVELQCLFRGLQLCLERGLFHVWIEVDAMHVVQLISKQSKGAWHLQTLLNRIRKHLSLLEGKLTHIFRKEIRMQIFLLNLVVQLML</sequence>
<dbReference type="InterPro" id="IPR000477">
    <property type="entry name" value="RT_dom"/>
</dbReference>
<dbReference type="CDD" id="cd06222">
    <property type="entry name" value="RNase_H_like"/>
    <property type="match status" value="1"/>
</dbReference>
<reference evidence="4" key="1">
    <citation type="submission" date="2020-06" db="EMBL/GenBank/DDBJ databases">
        <authorList>
            <person name="Li T."/>
            <person name="Hu X."/>
            <person name="Zhang T."/>
            <person name="Song X."/>
            <person name="Zhang H."/>
            <person name="Dai N."/>
            <person name="Sheng W."/>
            <person name="Hou X."/>
            <person name="Wei L."/>
        </authorList>
    </citation>
    <scope>NUCLEOTIDE SEQUENCE</scope>
    <source>
        <strain evidence="4">G02</strain>
        <tissue evidence="4">Leaf</tissue>
    </source>
</reference>
<evidence type="ECO:0000313" key="4">
    <source>
        <dbReference type="EMBL" id="KAL0355683.1"/>
    </source>
</evidence>
<dbReference type="InterPro" id="IPR036397">
    <property type="entry name" value="RNaseH_sf"/>
</dbReference>
<protein>
    <recommendedName>
        <fullName evidence="5">Reverse transcriptase domain-containing protein</fullName>
    </recommendedName>
</protein>
<dbReference type="GO" id="GO:0003676">
    <property type="term" value="F:nucleic acid binding"/>
    <property type="evidence" value="ECO:0007669"/>
    <property type="project" value="InterPro"/>
</dbReference>
<dbReference type="InterPro" id="IPR012337">
    <property type="entry name" value="RNaseH-like_sf"/>
</dbReference>
<organism evidence="4">
    <name type="scientific">Sesamum radiatum</name>
    <name type="common">Black benniseed</name>
    <dbReference type="NCBI Taxonomy" id="300843"/>
    <lineage>
        <taxon>Eukaryota</taxon>
        <taxon>Viridiplantae</taxon>
        <taxon>Streptophyta</taxon>
        <taxon>Embryophyta</taxon>
        <taxon>Tracheophyta</taxon>
        <taxon>Spermatophyta</taxon>
        <taxon>Magnoliopsida</taxon>
        <taxon>eudicotyledons</taxon>
        <taxon>Gunneridae</taxon>
        <taxon>Pentapetalae</taxon>
        <taxon>asterids</taxon>
        <taxon>lamiids</taxon>
        <taxon>Lamiales</taxon>
        <taxon>Pedaliaceae</taxon>
        <taxon>Sesamum</taxon>
    </lineage>
</organism>
<feature type="transmembrane region" description="Helical" evidence="1">
    <location>
        <begin position="125"/>
        <end position="144"/>
    </location>
</feature>
<keyword evidence="1" id="KW-0812">Transmembrane</keyword>
<dbReference type="SUPFAM" id="SSF53098">
    <property type="entry name" value="Ribonuclease H-like"/>
    <property type="match status" value="1"/>
</dbReference>
<dbReference type="PANTHER" id="PTHR47723">
    <property type="entry name" value="OS05G0353850 PROTEIN"/>
    <property type="match status" value="1"/>
</dbReference>
<dbReference type="EMBL" id="JACGWJ010000017">
    <property type="protein sequence ID" value="KAL0355683.1"/>
    <property type="molecule type" value="Genomic_DNA"/>
</dbReference>
<feature type="domain" description="RNase H type-1" evidence="3">
    <location>
        <begin position="283"/>
        <end position="395"/>
    </location>
</feature>
<dbReference type="Pfam" id="PF13456">
    <property type="entry name" value="RVT_3"/>
    <property type="match status" value="1"/>
</dbReference>
<evidence type="ECO:0000256" key="1">
    <source>
        <dbReference type="SAM" id="Phobius"/>
    </source>
</evidence>